<dbReference type="Pfam" id="PF13466">
    <property type="entry name" value="STAS_2"/>
    <property type="match status" value="1"/>
</dbReference>
<dbReference type="SUPFAM" id="SSF52091">
    <property type="entry name" value="SpoIIaa-like"/>
    <property type="match status" value="1"/>
</dbReference>
<dbReference type="AlphaFoldDB" id="A0A239M9S3"/>
<dbReference type="Gene3D" id="3.30.750.24">
    <property type="entry name" value="STAS domain"/>
    <property type="match status" value="1"/>
</dbReference>
<organism evidence="2 3">
    <name type="scientific">Actinomadura meyerae</name>
    <dbReference type="NCBI Taxonomy" id="240840"/>
    <lineage>
        <taxon>Bacteria</taxon>
        <taxon>Bacillati</taxon>
        <taxon>Actinomycetota</taxon>
        <taxon>Actinomycetes</taxon>
        <taxon>Streptosporangiales</taxon>
        <taxon>Thermomonosporaceae</taxon>
        <taxon>Actinomadura</taxon>
    </lineage>
</organism>
<feature type="domain" description="STAS" evidence="1">
    <location>
        <begin position="37"/>
        <end position="128"/>
    </location>
</feature>
<gene>
    <name evidence="2" type="ORF">SAMN05443665_102670</name>
</gene>
<evidence type="ECO:0000313" key="3">
    <source>
        <dbReference type="Proteomes" id="UP000198318"/>
    </source>
</evidence>
<dbReference type="Proteomes" id="UP000198318">
    <property type="component" value="Unassembled WGS sequence"/>
</dbReference>
<evidence type="ECO:0000313" key="2">
    <source>
        <dbReference type="EMBL" id="SNT38599.1"/>
    </source>
</evidence>
<dbReference type="RefSeq" id="WP_179271686.1">
    <property type="nucleotide sequence ID" value="NZ_FZOR01000026.1"/>
</dbReference>
<reference evidence="2 3" key="1">
    <citation type="submission" date="2017-06" db="EMBL/GenBank/DDBJ databases">
        <authorList>
            <person name="Kim H.J."/>
            <person name="Triplett B.A."/>
        </authorList>
    </citation>
    <scope>NUCLEOTIDE SEQUENCE [LARGE SCALE GENOMIC DNA]</scope>
    <source>
        <strain evidence="2 3">DSM 44715</strain>
    </source>
</reference>
<dbReference type="InterPro" id="IPR036513">
    <property type="entry name" value="STAS_dom_sf"/>
</dbReference>
<proteinExistence type="predicted"/>
<dbReference type="CDD" id="cd07043">
    <property type="entry name" value="STAS_anti-anti-sigma_factors"/>
    <property type="match status" value="1"/>
</dbReference>
<dbReference type="EMBL" id="FZOR01000026">
    <property type="protein sequence ID" value="SNT38599.1"/>
    <property type="molecule type" value="Genomic_DNA"/>
</dbReference>
<sequence>MTAYAEPFTRPLPREQRPGVTVTRDGLLRIATSLSPLLLRLEGEADLSNRELLAAALRTMTAPGPSDLHVDLGGLAFIDVGGVVLLHRAEQVLIRQGRRLRMHGVPPVARKTMRLLGWEASAVEGAAA</sequence>
<evidence type="ECO:0000259" key="1">
    <source>
        <dbReference type="PROSITE" id="PS50801"/>
    </source>
</evidence>
<name>A0A239M9S3_9ACTN</name>
<protein>
    <submittedName>
        <fullName evidence="2">Anti-anti-sigma factor</fullName>
    </submittedName>
</protein>
<dbReference type="InterPro" id="IPR002645">
    <property type="entry name" value="STAS_dom"/>
</dbReference>
<keyword evidence="3" id="KW-1185">Reference proteome</keyword>
<accession>A0A239M9S3</accession>
<dbReference type="InterPro" id="IPR058548">
    <property type="entry name" value="MlaB-like_STAS"/>
</dbReference>
<dbReference type="PROSITE" id="PS50801">
    <property type="entry name" value="STAS"/>
    <property type="match status" value="1"/>
</dbReference>